<dbReference type="EMBL" id="VSSQ01016188">
    <property type="protein sequence ID" value="MPM57280.1"/>
    <property type="molecule type" value="Genomic_DNA"/>
</dbReference>
<dbReference type="Gene3D" id="3.90.120.30">
    <property type="match status" value="1"/>
</dbReference>
<keyword evidence="3" id="KW-0949">S-adenosyl-L-methionine</keyword>
<protein>
    <submittedName>
        <fullName evidence="4">Modification methylase HpaII</fullName>
        <ecNumber evidence="4">2.1.1.37</ecNumber>
    </submittedName>
</protein>
<proteinExistence type="predicted"/>
<accession>A0A645AVU3</accession>
<dbReference type="InterPro" id="IPR029063">
    <property type="entry name" value="SAM-dependent_MTases_sf"/>
</dbReference>
<dbReference type="InterPro" id="IPR050750">
    <property type="entry name" value="C5-MTase"/>
</dbReference>
<sequence length="237" mass="26902">MRLKFKVIGVSYNENGEPIYASKDFIRNSRNFGVPQNRPRTYIIGFDRERFCPELLGLLPTQLPREREQRIYTDLNDLLERNVEAKYYMASGYLETLKRHRERQESKGNGFGYRVVNGVGITSPIANTLLATGGSGKERNLIYDPREGIAGMEIKGKKTPLNDEGIRVMTPNEWGKLQGFINYAFLDENGVEGFSFPEGIPNEQKYKQFGNSVTIPAIEEIAKLMAECFAILCRDTG</sequence>
<evidence type="ECO:0000256" key="1">
    <source>
        <dbReference type="ARBA" id="ARBA00022603"/>
    </source>
</evidence>
<evidence type="ECO:0000313" key="4">
    <source>
        <dbReference type="EMBL" id="MPM57280.1"/>
    </source>
</evidence>
<dbReference type="GO" id="GO:0032259">
    <property type="term" value="P:methylation"/>
    <property type="evidence" value="ECO:0007669"/>
    <property type="project" value="UniProtKB-KW"/>
</dbReference>
<reference evidence="4" key="1">
    <citation type="submission" date="2019-08" db="EMBL/GenBank/DDBJ databases">
        <authorList>
            <person name="Kucharzyk K."/>
            <person name="Murdoch R.W."/>
            <person name="Higgins S."/>
            <person name="Loffler F."/>
        </authorList>
    </citation>
    <scope>NUCLEOTIDE SEQUENCE</scope>
</reference>
<dbReference type="PANTHER" id="PTHR46098:SF1">
    <property type="entry name" value="TRNA (CYTOSINE(38)-C(5))-METHYLTRANSFERASE"/>
    <property type="match status" value="1"/>
</dbReference>
<dbReference type="GO" id="GO:0003886">
    <property type="term" value="F:DNA (cytosine-5-)-methyltransferase activity"/>
    <property type="evidence" value="ECO:0007669"/>
    <property type="project" value="UniProtKB-EC"/>
</dbReference>
<dbReference type="PANTHER" id="PTHR46098">
    <property type="entry name" value="TRNA (CYTOSINE(38)-C(5))-METHYLTRANSFERASE"/>
    <property type="match status" value="1"/>
</dbReference>
<keyword evidence="1 4" id="KW-0489">Methyltransferase</keyword>
<comment type="caution">
    <text evidence="4">The sequence shown here is derived from an EMBL/GenBank/DDBJ whole genome shotgun (WGS) entry which is preliminary data.</text>
</comment>
<dbReference type="InterPro" id="IPR001525">
    <property type="entry name" value="C5_MeTfrase"/>
</dbReference>
<name>A0A645AVU3_9ZZZZ</name>
<dbReference type="SUPFAM" id="SSF53335">
    <property type="entry name" value="S-adenosyl-L-methionine-dependent methyltransferases"/>
    <property type="match status" value="1"/>
</dbReference>
<evidence type="ECO:0000256" key="3">
    <source>
        <dbReference type="ARBA" id="ARBA00022691"/>
    </source>
</evidence>
<organism evidence="4">
    <name type="scientific">bioreactor metagenome</name>
    <dbReference type="NCBI Taxonomy" id="1076179"/>
    <lineage>
        <taxon>unclassified sequences</taxon>
        <taxon>metagenomes</taxon>
        <taxon>ecological metagenomes</taxon>
    </lineage>
</organism>
<gene>
    <name evidence="4" type="primary">hpaIIM_2</name>
    <name evidence="4" type="ORF">SDC9_104102</name>
</gene>
<dbReference type="Pfam" id="PF00145">
    <property type="entry name" value="DNA_methylase"/>
    <property type="match status" value="1"/>
</dbReference>
<evidence type="ECO:0000256" key="2">
    <source>
        <dbReference type="ARBA" id="ARBA00022679"/>
    </source>
</evidence>
<dbReference type="EC" id="2.1.1.37" evidence="4"/>
<dbReference type="AlphaFoldDB" id="A0A645AVU3"/>
<keyword evidence="2 4" id="KW-0808">Transferase</keyword>